<dbReference type="Pfam" id="PF13354">
    <property type="entry name" value="Beta-lactamase2"/>
    <property type="match status" value="1"/>
</dbReference>
<dbReference type="GO" id="GO:0008800">
    <property type="term" value="F:beta-lactamase activity"/>
    <property type="evidence" value="ECO:0007669"/>
    <property type="project" value="UniProtKB-EC"/>
</dbReference>
<organism evidence="6 7">
    <name type="scientific">Falsiroseomonas tokyonensis</name>
    <dbReference type="NCBI Taxonomy" id="430521"/>
    <lineage>
        <taxon>Bacteria</taxon>
        <taxon>Pseudomonadati</taxon>
        <taxon>Pseudomonadota</taxon>
        <taxon>Alphaproteobacteria</taxon>
        <taxon>Acetobacterales</taxon>
        <taxon>Roseomonadaceae</taxon>
        <taxon>Falsiroseomonas</taxon>
    </lineage>
</organism>
<dbReference type="PROSITE" id="PS00146">
    <property type="entry name" value="BETA_LACTAMASE_A"/>
    <property type="match status" value="1"/>
</dbReference>
<comment type="catalytic activity">
    <reaction evidence="1">
        <text>a beta-lactam + H2O = a substituted beta-amino acid</text>
        <dbReference type="Rhea" id="RHEA:20401"/>
        <dbReference type="ChEBI" id="CHEBI:15377"/>
        <dbReference type="ChEBI" id="CHEBI:35627"/>
        <dbReference type="ChEBI" id="CHEBI:140347"/>
        <dbReference type="EC" id="3.5.2.6"/>
    </reaction>
</comment>
<evidence type="ECO:0000259" key="5">
    <source>
        <dbReference type="Pfam" id="PF13354"/>
    </source>
</evidence>
<dbReference type="InterPro" id="IPR023650">
    <property type="entry name" value="Beta-lactam_class-A_AS"/>
</dbReference>
<evidence type="ECO:0000313" key="6">
    <source>
        <dbReference type="EMBL" id="MFC3002840.1"/>
    </source>
</evidence>
<dbReference type="PANTHER" id="PTHR35333:SF3">
    <property type="entry name" value="BETA-LACTAMASE-TYPE TRANSPEPTIDASE FOLD CONTAINING PROTEIN"/>
    <property type="match status" value="1"/>
</dbReference>
<dbReference type="EMBL" id="JBHRSB010000008">
    <property type="protein sequence ID" value="MFC3002840.1"/>
    <property type="molecule type" value="Genomic_DNA"/>
</dbReference>
<feature type="domain" description="Beta-lactamase class A catalytic" evidence="5">
    <location>
        <begin position="51"/>
        <end position="266"/>
    </location>
</feature>
<proteinExistence type="inferred from homology"/>
<evidence type="ECO:0000256" key="1">
    <source>
        <dbReference type="ARBA" id="ARBA00001526"/>
    </source>
</evidence>
<dbReference type="EC" id="3.5.2.6" evidence="3"/>
<protein>
    <recommendedName>
        <fullName evidence="3">beta-lactamase</fullName>
        <ecNumber evidence="3">3.5.2.6</ecNumber>
    </recommendedName>
</protein>
<evidence type="ECO:0000256" key="4">
    <source>
        <dbReference type="ARBA" id="ARBA00022801"/>
    </source>
</evidence>
<dbReference type="NCBIfam" id="NF033103">
    <property type="entry name" value="bla_class_A"/>
    <property type="match status" value="1"/>
</dbReference>
<gene>
    <name evidence="6" type="primary">bla</name>
    <name evidence="6" type="ORF">ACFOD3_23270</name>
</gene>
<comment type="caution">
    <text evidence="6">The sequence shown here is derived from an EMBL/GenBank/DDBJ whole genome shotgun (WGS) entry which is preliminary data.</text>
</comment>
<dbReference type="InterPro" id="IPR000871">
    <property type="entry name" value="Beta-lactam_class-A"/>
</dbReference>
<evidence type="ECO:0000256" key="2">
    <source>
        <dbReference type="ARBA" id="ARBA00009009"/>
    </source>
</evidence>
<accession>A0ABV7BZC7</accession>
<evidence type="ECO:0000256" key="3">
    <source>
        <dbReference type="ARBA" id="ARBA00012865"/>
    </source>
</evidence>
<dbReference type="Proteomes" id="UP001595420">
    <property type="component" value="Unassembled WGS sequence"/>
</dbReference>
<keyword evidence="4 6" id="KW-0378">Hydrolase</keyword>
<comment type="similarity">
    <text evidence="2">Belongs to the class-A beta-lactamase family.</text>
</comment>
<sequence length="298" mass="31315">MTMRRRSMMTGMGLAGLWTAMPWRGVQAAVPEAALTARLAELEKGTGGRLGVALLDLGSGRRAAHRGAERFPMCSTFKLLAAAAVLRRVEAGQLRLDQLRPFRRADLVPYSPATEAHADGPGLTLAALCEAAVTLSDNTAANLLLGQLGGPEGLTAQLRRWGDMVTRLDRWEPALNEGIPGDPRDTTTPEAMLGLIRTVTLGDGLAAEGRAQLMAWLRGNRTGDRQLRAGLPAGWTAAEKTGSNGRSIANDVGLLLPPGGRPPVLVTAYLAEATIPAAQQPAVLAAVAREAVAAFGPR</sequence>
<dbReference type="PANTHER" id="PTHR35333">
    <property type="entry name" value="BETA-LACTAMASE"/>
    <property type="match status" value="1"/>
</dbReference>
<name>A0ABV7BZC7_9PROT</name>
<reference evidence="7" key="1">
    <citation type="journal article" date="2019" name="Int. J. Syst. Evol. Microbiol.">
        <title>The Global Catalogue of Microorganisms (GCM) 10K type strain sequencing project: providing services to taxonomists for standard genome sequencing and annotation.</title>
        <authorList>
            <consortium name="The Broad Institute Genomics Platform"/>
            <consortium name="The Broad Institute Genome Sequencing Center for Infectious Disease"/>
            <person name="Wu L."/>
            <person name="Ma J."/>
        </authorList>
    </citation>
    <scope>NUCLEOTIDE SEQUENCE [LARGE SCALE GENOMIC DNA]</scope>
    <source>
        <strain evidence="7">CGMCC 1.16855</strain>
    </source>
</reference>
<keyword evidence="7" id="KW-1185">Reference proteome</keyword>
<evidence type="ECO:0000313" key="7">
    <source>
        <dbReference type="Proteomes" id="UP001595420"/>
    </source>
</evidence>
<dbReference type="InterPro" id="IPR045155">
    <property type="entry name" value="Beta-lactam_cat"/>
</dbReference>